<dbReference type="Proteomes" id="UP000006038">
    <property type="component" value="Chromosome 6"/>
</dbReference>
<proteinExistence type="predicted"/>
<reference evidence="2" key="2">
    <citation type="submission" date="2013-04" db="UniProtKB">
        <authorList>
            <consortium name="EnsemblPlants"/>
        </authorList>
    </citation>
    <scope>IDENTIFICATION</scope>
</reference>
<sequence>MGGGGGVERCALCGAAAAVHCEADAAFLCAACDAKGYFKQNRKRLSPPLHSTPAAPTHSAANGHRRHFTTGGDVTPQQ</sequence>
<protein>
    <recommendedName>
        <fullName evidence="4">B box-type domain-containing protein</fullName>
    </recommendedName>
</protein>
<name>J3MGI6_ORYBR</name>
<dbReference type="HOGENOM" id="CLU_2625917_0_0_1"/>
<keyword evidence="3" id="KW-1185">Reference proteome</keyword>
<feature type="region of interest" description="Disordered" evidence="1">
    <location>
        <begin position="44"/>
        <end position="78"/>
    </location>
</feature>
<evidence type="ECO:0000313" key="2">
    <source>
        <dbReference type="EnsemblPlants" id="OB06G31300.1"/>
    </source>
</evidence>
<dbReference type="AlphaFoldDB" id="J3MGI6"/>
<evidence type="ECO:0000256" key="1">
    <source>
        <dbReference type="SAM" id="MobiDB-lite"/>
    </source>
</evidence>
<accession>J3MGI6</accession>
<reference evidence="2" key="1">
    <citation type="journal article" date="2013" name="Nat. Commun.">
        <title>Whole-genome sequencing of Oryza brachyantha reveals mechanisms underlying Oryza genome evolution.</title>
        <authorList>
            <person name="Chen J."/>
            <person name="Huang Q."/>
            <person name="Gao D."/>
            <person name="Wang J."/>
            <person name="Lang Y."/>
            <person name="Liu T."/>
            <person name="Li B."/>
            <person name="Bai Z."/>
            <person name="Luis Goicoechea J."/>
            <person name="Liang C."/>
            <person name="Chen C."/>
            <person name="Zhang W."/>
            <person name="Sun S."/>
            <person name="Liao Y."/>
            <person name="Zhang X."/>
            <person name="Yang L."/>
            <person name="Song C."/>
            <person name="Wang M."/>
            <person name="Shi J."/>
            <person name="Liu G."/>
            <person name="Liu J."/>
            <person name="Zhou H."/>
            <person name="Zhou W."/>
            <person name="Yu Q."/>
            <person name="An N."/>
            <person name="Chen Y."/>
            <person name="Cai Q."/>
            <person name="Wang B."/>
            <person name="Liu B."/>
            <person name="Min J."/>
            <person name="Huang Y."/>
            <person name="Wu H."/>
            <person name="Li Z."/>
            <person name="Zhang Y."/>
            <person name="Yin Y."/>
            <person name="Song W."/>
            <person name="Jiang J."/>
            <person name="Jackson S.A."/>
            <person name="Wing R.A."/>
            <person name="Wang J."/>
            <person name="Chen M."/>
        </authorList>
    </citation>
    <scope>NUCLEOTIDE SEQUENCE [LARGE SCALE GENOMIC DNA]</scope>
    <source>
        <strain evidence="2">cv. IRGC 101232</strain>
    </source>
</reference>
<dbReference type="EnsemblPlants" id="OB06G31300.1">
    <property type="protein sequence ID" value="OB06G31300.1"/>
    <property type="gene ID" value="OB06G31300"/>
</dbReference>
<dbReference type="Gramene" id="OB06G31300.1">
    <property type="protein sequence ID" value="OB06G31300.1"/>
    <property type="gene ID" value="OB06G31300"/>
</dbReference>
<organism evidence="2">
    <name type="scientific">Oryza brachyantha</name>
    <name type="common">malo sina</name>
    <dbReference type="NCBI Taxonomy" id="4533"/>
    <lineage>
        <taxon>Eukaryota</taxon>
        <taxon>Viridiplantae</taxon>
        <taxon>Streptophyta</taxon>
        <taxon>Embryophyta</taxon>
        <taxon>Tracheophyta</taxon>
        <taxon>Spermatophyta</taxon>
        <taxon>Magnoliopsida</taxon>
        <taxon>Liliopsida</taxon>
        <taxon>Poales</taxon>
        <taxon>Poaceae</taxon>
        <taxon>BOP clade</taxon>
        <taxon>Oryzoideae</taxon>
        <taxon>Oryzeae</taxon>
        <taxon>Oryzinae</taxon>
        <taxon>Oryza</taxon>
    </lineage>
</organism>
<evidence type="ECO:0000313" key="3">
    <source>
        <dbReference type="Proteomes" id="UP000006038"/>
    </source>
</evidence>
<evidence type="ECO:0008006" key="4">
    <source>
        <dbReference type="Google" id="ProtNLM"/>
    </source>
</evidence>